<reference evidence="3" key="1">
    <citation type="journal article" date="2019" name="Int. J. Syst. Evol. Microbiol.">
        <title>The Global Catalogue of Microorganisms (GCM) 10K type strain sequencing project: providing services to taxonomists for standard genome sequencing and annotation.</title>
        <authorList>
            <consortium name="The Broad Institute Genomics Platform"/>
            <consortium name="The Broad Institute Genome Sequencing Center for Infectious Disease"/>
            <person name="Wu L."/>
            <person name="Ma J."/>
        </authorList>
    </citation>
    <scope>NUCLEOTIDE SEQUENCE [LARGE SCALE GENOMIC DNA]</scope>
    <source>
        <strain evidence="3">JCM 17986</strain>
    </source>
</reference>
<sequence length="140" mass="15028">MTESPISGSASVAAPDPVWLAARPDDRLPSVFRFLTEIAAWVALPWAIADTSIVLGVFVGLVMVAVPTVFATPGDKRQVLVPVSGKVTIALVAAHILAALYGSWSAWPVWPAIPTTVVALMTIVTEMPRWRWLWGAAGRR</sequence>
<gene>
    <name evidence="2" type="ORF">GCM10023205_31430</name>
</gene>
<accession>A0ABP9H9K4</accession>
<keyword evidence="1" id="KW-0812">Transmembrane</keyword>
<evidence type="ECO:0008006" key="4">
    <source>
        <dbReference type="Google" id="ProtNLM"/>
    </source>
</evidence>
<feature type="transmembrane region" description="Helical" evidence="1">
    <location>
        <begin position="54"/>
        <end position="72"/>
    </location>
</feature>
<proteinExistence type="predicted"/>
<dbReference type="EMBL" id="BAABHS010000010">
    <property type="protein sequence ID" value="GAA4964939.1"/>
    <property type="molecule type" value="Genomic_DNA"/>
</dbReference>
<organism evidence="2 3">
    <name type="scientific">Yinghuangia aomiensis</name>
    <dbReference type="NCBI Taxonomy" id="676205"/>
    <lineage>
        <taxon>Bacteria</taxon>
        <taxon>Bacillati</taxon>
        <taxon>Actinomycetota</taxon>
        <taxon>Actinomycetes</taxon>
        <taxon>Kitasatosporales</taxon>
        <taxon>Streptomycetaceae</taxon>
        <taxon>Yinghuangia</taxon>
    </lineage>
</organism>
<dbReference type="RefSeq" id="WP_345676091.1">
    <property type="nucleotide sequence ID" value="NZ_BAABHS010000010.1"/>
</dbReference>
<name>A0ABP9H9K4_9ACTN</name>
<feature type="transmembrane region" description="Helical" evidence="1">
    <location>
        <begin position="107"/>
        <end position="124"/>
    </location>
</feature>
<keyword evidence="1" id="KW-0472">Membrane</keyword>
<keyword evidence="1" id="KW-1133">Transmembrane helix</keyword>
<feature type="transmembrane region" description="Helical" evidence="1">
    <location>
        <begin position="79"/>
        <end position="101"/>
    </location>
</feature>
<evidence type="ECO:0000313" key="3">
    <source>
        <dbReference type="Proteomes" id="UP001500466"/>
    </source>
</evidence>
<comment type="caution">
    <text evidence="2">The sequence shown here is derived from an EMBL/GenBank/DDBJ whole genome shotgun (WGS) entry which is preliminary data.</text>
</comment>
<protein>
    <recommendedName>
        <fullName evidence="4">SPW repeat-containing protein</fullName>
    </recommendedName>
</protein>
<keyword evidence="3" id="KW-1185">Reference proteome</keyword>
<dbReference type="Proteomes" id="UP001500466">
    <property type="component" value="Unassembled WGS sequence"/>
</dbReference>
<evidence type="ECO:0000256" key="1">
    <source>
        <dbReference type="SAM" id="Phobius"/>
    </source>
</evidence>
<evidence type="ECO:0000313" key="2">
    <source>
        <dbReference type="EMBL" id="GAA4964939.1"/>
    </source>
</evidence>